<evidence type="ECO:0000313" key="3">
    <source>
        <dbReference type="Proteomes" id="UP001189429"/>
    </source>
</evidence>
<keyword evidence="3" id="KW-1185">Reference proteome</keyword>
<comment type="caution">
    <text evidence="2">The sequence shown here is derived from an EMBL/GenBank/DDBJ whole genome shotgun (WGS) entry which is preliminary data.</text>
</comment>
<evidence type="ECO:0000256" key="1">
    <source>
        <dbReference type="SAM" id="MobiDB-lite"/>
    </source>
</evidence>
<accession>A0ABN9WLT1</accession>
<feature type="region of interest" description="Disordered" evidence="1">
    <location>
        <begin position="19"/>
        <end position="47"/>
    </location>
</feature>
<evidence type="ECO:0008006" key="4">
    <source>
        <dbReference type="Google" id="ProtNLM"/>
    </source>
</evidence>
<sequence>MRRDDEGQRVLEVFQGLGARTPCTTVGPPKPGSSSDPDSLDLRGPHGLGNLTLQGNGSFLMSAQGQPLFVIEGNEADLDLRISARDGRLVGAVSCNDANFSGEEHVEFRVLAGTDPVMVVSCILAVLFLCGDGLGRALTIQA</sequence>
<evidence type="ECO:0000313" key="2">
    <source>
        <dbReference type="EMBL" id="CAK0886185.1"/>
    </source>
</evidence>
<gene>
    <name evidence="2" type="ORF">PCOR1329_LOCUS67595</name>
</gene>
<dbReference type="Proteomes" id="UP001189429">
    <property type="component" value="Unassembled WGS sequence"/>
</dbReference>
<organism evidence="2 3">
    <name type="scientific">Prorocentrum cordatum</name>
    <dbReference type="NCBI Taxonomy" id="2364126"/>
    <lineage>
        <taxon>Eukaryota</taxon>
        <taxon>Sar</taxon>
        <taxon>Alveolata</taxon>
        <taxon>Dinophyceae</taxon>
        <taxon>Prorocentrales</taxon>
        <taxon>Prorocentraceae</taxon>
        <taxon>Prorocentrum</taxon>
    </lineage>
</organism>
<reference evidence="2" key="1">
    <citation type="submission" date="2023-10" db="EMBL/GenBank/DDBJ databases">
        <authorList>
            <person name="Chen Y."/>
            <person name="Shah S."/>
            <person name="Dougan E. K."/>
            <person name="Thang M."/>
            <person name="Chan C."/>
        </authorList>
    </citation>
    <scope>NUCLEOTIDE SEQUENCE [LARGE SCALE GENOMIC DNA]</scope>
</reference>
<protein>
    <recommendedName>
        <fullName evidence="4">Phospholipid scramblase</fullName>
    </recommendedName>
</protein>
<name>A0ABN9WLT1_9DINO</name>
<proteinExistence type="predicted"/>
<dbReference type="EMBL" id="CAUYUJ010018768">
    <property type="protein sequence ID" value="CAK0886185.1"/>
    <property type="molecule type" value="Genomic_DNA"/>
</dbReference>